<name>A0AAW3ZVY4_9BACT</name>
<dbReference type="EMBL" id="LIWG01000004">
    <property type="protein sequence ID" value="MBE3607963.1"/>
    <property type="molecule type" value="Genomic_DNA"/>
</dbReference>
<proteinExistence type="inferred from homology"/>
<gene>
    <name evidence="7" type="ORF">CCAL12919_02170</name>
    <name evidence="8" type="ORF">CCAL9337_04355</name>
</gene>
<protein>
    <submittedName>
        <fullName evidence="8">LemA family protein</fullName>
    </submittedName>
</protein>
<dbReference type="RefSeq" id="WP_170016029.1">
    <property type="nucleotide sequence ID" value="NZ_CP012545.1"/>
</dbReference>
<evidence type="ECO:0000256" key="2">
    <source>
        <dbReference type="ARBA" id="ARBA00008854"/>
    </source>
</evidence>
<evidence type="ECO:0000256" key="1">
    <source>
        <dbReference type="ARBA" id="ARBA00004167"/>
    </source>
</evidence>
<feature type="transmembrane region" description="Helical" evidence="6">
    <location>
        <begin position="6"/>
        <end position="26"/>
    </location>
</feature>
<reference evidence="7 10" key="2">
    <citation type="submission" date="2020-10" db="EMBL/GenBank/DDBJ databases">
        <title>Campylobacter californiensis sp. nov. isolated from cattle and feral swine in California.</title>
        <authorList>
            <person name="Miller W.G."/>
        </authorList>
    </citation>
    <scope>NUCLEOTIDE SEQUENCE [LARGE SCALE GENOMIC DNA]</scope>
    <source>
        <strain evidence="7 10">RM12919</strain>
    </source>
</reference>
<dbReference type="Pfam" id="PF04011">
    <property type="entry name" value="LemA"/>
    <property type="match status" value="1"/>
</dbReference>
<comment type="subcellular location">
    <subcellularLocation>
        <location evidence="1">Membrane</location>
        <topology evidence="1">Single-pass membrane protein</topology>
    </subcellularLocation>
</comment>
<dbReference type="SUPFAM" id="SSF140478">
    <property type="entry name" value="LemA-like"/>
    <property type="match status" value="1"/>
</dbReference>
<keyword evidence="5 6" id="KW-0472">Membrane</keyword>
<accession>A0AAW3ZVY4</accession>
<keyword evidence="3 6" id="KW-0812">Transmembrane</keyword>
<evidence type="ECO:0000313" key="9">
    <source>
        <dbReference type="Proteomes" id="UP000650616"/>
    </source>
</evidence>
<dbReference type="GO" id="GO:0016020">
    <property type="term" value="C:membrane"/>
    <property type="evidence" value="ECO:0007669"/>
    <property type="project" value="UniProtKB-SubCell"/>
</dbReference>
<dbReference type="Proteomes" id="UP001318760">
    <property type="component" value="Unassembled WGS sequence"/>
</dbReference>
<evidence type="ECO:0000313" key="10">
    <source>
        <dbReference type="Proteomes" id="UP001318760"/>
    </source>
</evidence>
<dbReference type="InterPro" id="IPR007156">
    <property type="entry name" value="MamQ_LemA"/>
</dbReference>
<evidence type="ECO:0000256" key="6">
    <source>
        <dbReference type="SAM" id="Phobius"/>
    </source>
</evidence>
<dbReference type="PANTHER" id="PTHR34478:SF1">
    <property type="entry name" value="PROTEIN LEMA"/>
    <property type="match status" value="1"/>
</dbReference>
<organism evidence="8 9">
    <name type="scientific">Campylobacter californiensis</name>
    <dbReference type="NCBI Taxonomy" id="1032243"/>
    <lineage>
        <taxon>Bacteria</taxon>
        <taxon>Pseudomonadati</taxon>
        <taxon>Campylobacterota</taxon>
        <taxon>Epsilonproteobacteria</taxon>
        <taxon>Campylobacterales</taxon>
        <taxon>Campylobacteraceae</taxon>
        <taxon>Campylobacter</taxon>
    </lineage>
</organism>
<keyword evidence="4 6" id="KW-1133">Transmembrane helix</keyword>
<dbReference type="EMBL" id="JADBHS010000003">
    <property type="protein sequence ID" value="MBE2985944.1"/>
    <property type="molecule type" value="Genomic_DNA"/>
</dbReference>
<comment type="similarity">
    <text evidence="2">Belongs to the LemA family.</text>
</comment>
<dbReference type="Gene3D" id="1.20.1440.20">
    <property type="entry name" value="LemA-like domain"/>
    <property type="match status" value="1"/>
</dbReference>
<evidence type="ECO:0000256" key="3">
    <source>
        <dbReference type="ARBA" id="ARBA00022692"/>
    </source>
</evidence>
<dbReference type="InterPro" id="IPR023353">
    <property type="entry name" value="LemA-like_dom_sf"/>
</dbReference>
<evidence type="ECO:0000256" key="4">
    <source>
        <dbReference type="ARBA" id="ARBA00022989"/>
    </source>
</evidence>
<dbReference type="AlphaFoldDB" id="A0AAW3ZVY4"/>
<reference evidence="8 9" key="1">
    <citation type="submission" date="2015-08" db="EMBL/GenBank/DDBJ databases">
        <title>Comparative genomics of the Campylobacter concisus group.</title>
        <authorList>
            <person name="Yee E."/>
            <person name="Chapman M.H."/>
            <person name="Huynh S."/>
            <person name="Bono J.L."/>
            <person name="On S.L."/>
            <person name="St Leger J."/>
            <person name="Foster G."/>
            <person name="Parker C.T."/>
            <person name="Miller W.G."/>
        </authorList>
    </citation>
    <scope>NUCLEOTIDE SEQUENCE [LARGE SCALE GENOMIC DNA]</scope>
    <source>
        <strain evidence="8 9">RM9337</strain>
    </source>
</reference>
<dbReference type="Proteomes" id="UP000650616">
    <property type="component" value="Unassembled WGS sequence"/>
</dbReference>
<evidence type="ECO:0000313" key="7">
    <source>
        <dbReference type="EMBL" id="MBE2985944.1"/>
    </source>
</evidence>
<dbReference type="PANTHER" id="PTHR34478">
    <property type="entry name" value="PROTEIN LEMA"/>
    <property type="match status" value="1"/>
</dbReference>
<keyword evidence="9" id="KW-1185">Reference proteome</keyword>
<comment type="caution">
    <text evidence="8">The sequence shown here is derived from an EMBL/GenBank/DDBJ whole genome shotgun (WGS) entry which is preliminary data.</text>
</comment>
<evidence type="ECO:0000256" key="5">
    <source>
        <dbReference type="ARBA" id="ARBA00023136"/>
    </source>
</evidence>
<evidence type="ECO:0000313" key="8">
    <source>
        <dbReference type="EMBL" id="MBE3607963.1"/>
    </source>
</evidence>
<sequence>MNAYVAILIALLALVIAFISIYNSLIAKRNQVKNIRASIDAALKNRYDLIPNLVSSVSRYAEHENELLTKVTELRSKAMNANESENLKINNELSSTLGGIKILSEAYPELKANENFIELQKSLNEIEAQLSAARRAYNSAVMIYNNALEMFPSNIVASWFKFSPKEFFQAPQNEQNTPDVKDLFKRD</sequence>